<dbReference type="HOGENOM" id="CLU_3216875_0_0_6"/>
<dbReference type="Proteomes" id="UP000032266">
    <property type="component" value="Chromosome"/>
</dbReference>
<name>A0A0C5UXW3_9GAMM</name>
<organism evidence="1 2">
    <name type="scientific">Gynuella sunshinyii YC6258</name>
    <dbReference type="NCBI Taxonomy" id="1445510"/>
    <lineage>
        <taxon>Bacteria</taxon>
        <taxon>Pseudomonadati</taxon>
        <taxon>Pseudomonadota</taxon>
        <taxon>Gammaproteobacteria</taxon>
        <taxon>Oceanospirillales</taxon>
        <taxon>Saccharospirillaceae</taxon>
        <taxon>Gynuella</taxon>
    </lineage>
</organism>
<dbReference type="KEGG" id="gsn:YC6258_00088"/>
<protein>
    <submittedName>
        <fullName evidence="1">Uncharacterized protein</fullName>
    </submittedName>
</protein>
<evidence type="ECO:0000313" key="1">
    <source>
        <dbReference type="EMBL" id="AJQ92145.1"/>
    </source>
</evidence>
<gene>
    <name evidence="1" type="ORF">YC6258_00088</name>
</gene>
<dbReference type="AlphaFoldDB" id="A0A0C5UXW3"/>
<proteinExistence type="predicted"/>
<reference evidence="1 2" key="1">
    <citation type="submission" date="2014-01" db="EMBL/GenBank/DDBJ databases">
        <title>Full genme sequencing of cellulolytic bacterium Gynuella sunshinyii YC6258T gen. nov., sp. nov.</title>
        <authorList>
            <person name="Khan H."/>
            <person name="Chung E.J."/>
            <person name="Chung Y.R."/>
        </authorList>
    </citation>
    <scope>NUCLEOTIDE SEQUENCE [LARGE SCALE GENOMIC DNA]</scope>
    <source>
        <strain evidence="1 2">YC6258</strain>
    </source>
</reference>
<accession>A0A0C5UXW3</accession>
<keyword evidence="2" id="KW-1185">Reference proteome</keyword>
<evidence type="ECO:0000313" key="2">
    <source>
        <dbReference type="Proteomes" id="UP000032266"/>
    </source>
</evidence>
<dbReference type="EMBL" id="CP007142">
    <property type="protein sequence ID" value="AJQ92145.1"/>
    <property type="molecule type" value="Genomic_DNA"/>
</dbReference>
<sequence length="44" mass="4758">MFFAAEAVTGNDAAAIIVNNAVVMFIYLSQVVGFVGETFQQNFI</sequence>